<keyword evidence="5 11" id="KW-0963">Cytoplasm</keyword>
<dbReference type="NCBIfam" id="NF045576">
    <property type="entry name" value="BT_3928_fam"/>
    <property type="match status" value="1"/>
</dbReference>
<organism evidence="13 14">
    <name type="scientific">Prevotella pallens</name>
    <dbReference type="NCBI Taxonomy" id="60133"/>
    <lineage>
        <taxon>Bacteria</taxon>
        <taxon>Pseudomonadati</taxon>
        <taxon>Bacteroidota</taxon>
        <taxon>Bacteroidia</taxon>
        <taxon>Bacteroidales</taxon>
        <taxon>Prevotellaceae</taxon>
        <taxon>Prevotella</taxon>
    </lineage>
</organism>
<dbReference type="Pfam" id="PF07291">
    <property type="entry name" value="MauE"/>
    <property type="match status" value="1"/>
</dbReference>
<dbReference type="Gene3D" id="3.20.20.70">
    <property type="entry name" value="Aldolase class I"/>
    <property type="match status" value="1"/>
</dbReference>
<dbReference type="GO" id="GO:0005829">
    <property type="term" value="C:cytosol"/>
    <property type="evidence" value="ECO:0007669"/>
    <property type="project" value="TreeGrafter"/>
</dbReference>
<accession>A0A379F0I0</accession>
<dbReference type="EMBL" id="UGTP01000001">
    <property type="protein sequence ID" value="SUC12148.1"/>
    <property type="molecule type" value="Genomic_DNA"/>
</dbReference>
<dbReference type="UniPathway" id="UPA00138"/>
<dbReference type="NCBIfam" id="TIGR00419">
    <property type="entry name" value="tim"/>
    <property type="match status" value="1"/>
</dbReference>
<dbReference type="GO" id="GO:0030416">
    <property type="term" value="P:methylamine metabolic process"/>
    <property type="evidence" value="ECO:0007669"/>
    <property type="project" value="InterPro"/>
</dbReference>
<dbReference type="GO" id="GO:0016020">
    <property type="term" value="C:membrane"/>
    <property type="evidence" value="ECO:0007669"/>
    <property type="project" value="UniProtKB-SubCell"/>
</dbReference>
<feature type="active site" description="Electrophile" evidence="11">
    <location>
        <position position="549"/>
    </location>
</feature>
<dbReference type="InterPro" id="IPR022896">
    <property type="entry name" value="TrioseP_Isoase_bac/euk"/>
</dbReference>
<dbReference type="Pfam" id="PF00121">
    <property type="entry name" value="TIM"/>
    <property type="match status" value="1"/>
</dbReference>
<dbReference type="GO" id="GO:0019563">
    <property type="term" value="P:glycerol catabolic process"/>
    <property type="evidence" value="ECO:0007669"/>
    <property type="project" value="TreeGrafter"/>
</dbReference>
<evidence type="ECO:0000313" key="13">
    <source>
        <dbReference type="EMBL" id="SUC12148.1"/>
    </source>
</evidence>
<dbReference type="AlphaFoldDB" id="A0A379F0I0"/>
<dbReference type="GeneID" id="78570458"/>
<keyword evidence="4 11" id="KW-0312">Gluconeogenesis</keyword>
<dbReference type="InterPro" id="IPR013785">
    <property type="entry name" value="Aldolase_TIM"/>
</dbReference>
<evidence type="ECO:0000256" key="7">
    <source>
        <dbReference type="ARBA" id="ARBA00022989"/>
    </source>
</evidence>
<evidence type="ECO:0000256" key="6">
    <source>
        <dbReference type="ARBA" id="ARBA00022692"/>
    </source>
</evidence>
<dbReference type="InterPro" id="IPR035990">
    <property type="entry name" value="TIM_sf"/>
</dbReference>
<dbReference type="InterPro" id="IPR020861">
    <property type="entry name" value="Triosephosphate_isomerase_AS"/>
</dbReference>
<evidence type="ECO:0000259" key="12">
    <source>
        <dbReference type="Pfam" id="PF07291"/>
    </source>
</evidence>
<keyword evidence="9 11" id="KW-0324">Glycolysis</keyword>
<proteinExistence type="inferred from homology"/>
<dbReference type="PANTHER" id="PTHR21139">
    <property type="entry name" value="TRIOSEPHOSPHATE ISOMERASE"/>
    <property type="match status" value="1"/>
</dbReference>
<evidence type="ECO:0000256" key="8">
    <source>
        <dbReference type="ARBA" id="ARBA00023136"/>
    </source>
</evidence>
<comment type="subcellular location">
    <subcellularLocation>
        <location evidence="11">Cytoplasm</location>
    </subcellularLocation>
    <subcellularLocation>
        <location evidence="1">Membrane</location>
        <topology evidence="1">Multi-pass membrane protein</topology>
    </subcellularLocation>
</comment>
<comment type="pathway">
    <text evidence="2 11">Carbohydrate degradation; glycolysis; D-glyceraldehyde 3-phosphate from glycerone phosphate: step 1/1.</text>
</comment>
<sequence>MSRLKSILVNICRLLLAITFIFSGFVKAIDPLGSQYKIGDYLTALGMAGKIPEWVQLILSISLSGAEFTLGILLLLAIRRRLVSKLAFVLMLGMTLITLWLTISNPIQDCGCFGDAIHLTNSQTFIKNLVLLVASIVVMRLPLYQVRFISKTNQWIATYFTMIFIVIVSLLSLYHLPLFDFRPYYIGQNILKGMQIPKGAKQTKYKTTFICTKNGVQKEFNENNYPYNDSTWVFVDTKQEVIEKGYEPPIHDFSITDEKTGEDLTEKILNKDGYTFLLVSPMLEVAQDRNFGDIEGIYEYAKENGYAFYGLTASTDKGIKHWRDITGAEYPFYVTDGTTLKTMIRSNPGLLLLYKGTIINKWNHNDIPKVAELNAPLNLLTIGHEPESSTWKKILTMILCYVLPLILLIVADRFWAWTKWVQKREKWIKEKEQRLLKNEQSKKLYQLLKRKRNMRKKIVAGNWKMNETLQEGVALAKEINDALKADKPNCDVVICTPFIHLASIADVLDKELVKLGAENCADKEKGAYTGEVSAAMVKSTGAEYVILGHSERRQYYGETAEILKEKVELALANGLKIIFCCGETLEEREANKQNEVVKAELEGSVFHLSAEAWKNIILAYEPIWAIGTGKTATSDQAEEMLAYIRSIVAEKYGKDAASETSILYGGSCKASNAPELFSKPNIDGGLIGGASLKAADFKGIIDAWKK</sequence>
<keyword evidence="7" id="KW-1133">Transmembrane helix</keyword>
<evidence type="ECO:0000256" key="2">
    <source>
        <dbReference type="ARBA" id="ARBA00004680"/>
    </source>
</evidence>
<dbReference type="CDD" id="cd00311">
    <property type="entry name" value="TIM"/>
    <property type="match status" value="1"/>
</dbReference>
<protein>
    <recommendedName>
        <fullName evidence="11">Triosephosphate isomerase</fullName>
        <shortName evidence="11">TIM</shortName>
        <shortName evidence="11">TPI</shortName>
        <ecNumber evidence="11">5.3.1.1</ecNumber>
    </recommendedName>
    <alternativeName>
        <fullName evidence="11">Triose-phosphate isomerase</fullName>
    </alternativeName>
</protein>
<keyword evidence="6" id="KW-0812">Transmembrane</keyword>
<keyword evidence="10 11" id="KW-0413">Isomerase</keyword>
<gene>
    <name evidence="11 13" type="primary">tpiA</name>
    <name evidence="13" type="ORF">NCTC13043_00743</name>
</gene>
<dbReference type="UniPathway" id="UPA00109">
    <property type="reaction ID" value="UER00189"/>
</dbReference>
<feature type="domain" description="Methylamine utilisation protein MauE" evidence="12">
    <location>
        <begin position="6"/>
        <end position="138"/>
    </location>
</feature>
<feature type="binding site" evidence="11">
    <location>
        <begin position="688"/>
        <end position="689"/>
    </location>
    <ligand>
        <name>substrate</name>
    </ligand>
</feature>
<dbReference type="GO" id="GO:0006096">
    <property type="term" value="P:glycolytic process"/>
    <property type="evidence" value="ECO:0007669"/>
    <property type="project" value="UniProtKB-UniRule"/>
</dbReference>
<dbReference type="RefSeq" id="WP_115083051.1">
    <property type="nucleotide sequence ID" value="NZ_JABZUO010000044.1"/>
</dbReference>
<evidence type="ECO:0000256" key="9">
    <source>
        <dbReference type="ARBA" id="ARBA00023152"/>
    </source>
</evidence>
<feature type="binding site" evidence="11">
    <location>
        <begin position="462"/>
        <end position="464"/>
    </location>
    <ligand>
        <name>substrate</name>
    </ligand>
</feature>
<evidence type="ECO:0000256" key="10">
    <source>
        <dbReference type="ARBA" id="ARBA00023235"/>
    </source>
</evidence>
<evidence type="ECO:0000256" key="11">
    <source>
        <dbReference type="HAMAP-Rule" id="MF_00147"/>
    </source>
</evidence>
<dbReference type="EC" id="5.3.1.1" evidence="11"/>
<comment type="similarity">
    <text evidence="3 11">Belongs to the triosephosphate isomerase family.</text>
</comment>
<evidence type="ECO:0000256" key="4">
    <source>
        <dbReference type="ARBA" id="ARBA00022432"/>
    </source>
</evidence>
<dbReference type="PANTHER" id="PTHR21139:SF42">
    <property type="entry name" value="TRIOSEPHOSPHATE ISOMERASE"/>
    <property type="match status" value="1"/>
</dbReference>
<evidence type="ECO:0000256" key="1">
    <source>
        <dbReference type="ARBA" id="ARBA00004141"/>
    </source>
</evidence>
<dbReference type="HAMAP" id="MF_00147_B">
    <property type="entry name" value="TIM_B"/>
    <property type="match status" value="1"/>
</dbReference>
<evidence type="ECO:0000256" key="5">
    <source>
        <dbReference type="ARBA" id="ARBA00022490"/>
    </source>
</evidence>
<evidence type="ECO:0000313" key="14">
    <source>
        <dbReference type="Proteomes" id="UP000254235"/>
    </source>
</evidence>
<keyword evidence="8" id="KW-0472">Membrane</keyword>
<dbReference type="SUPFAM" id="SSF51351">
    <property type="entry name" value="Triosephosphate isomerase (TIM)"/>
    <property type="match status" value="1"/>
</dbReference>
<dbReference type="GO" id="GO:0046166">
    <property type="term" value="P:glyceraldehyde-3-phosphate biosynthetic process"/>
    <property type="evidence" value="ECO:0007669"/>
    <property type="project" value="TreeGrafter"/>
</dbReference>
<feature type="active site" description="Proton acceptor" evidence="11">
    <location>
        <position position="621"/>
    </location>
</feature>
<evidence type="ECO:0000256" key="3">
    <source>
        <dbReference type="ARBA" id="ARBA00007422"/>
    </source>
</evidence>
<dbReference type="OrthoDB" id="9809429at2"/>
<comment type="catalytic activity">
    <reaction evidence="11">
        <text>D-glyceraldehyde 3-phosphate = dihydroxyacetone phosphate</text>
        <dbReference type="Rhea" id="RHEA:18585"/>
        <dbReference type="ChEBI" id="CHEBI:57642"/>
        <dbReference type="ChEBI" id="CHEBI:59776"/>
        <dbReference type="EC" id="5.3.1.1"/>
    </reaction>
</comment>
<dbReference type="InterPro" id="IPR000652">
    <property type="entry name" value="Triosephosphate_isomerase"/>
</dbReference>
<dbReference type="Proteomes" id="UP000254235">
    <property type="component" value="Unassembled WGS sequence"/>
</dbReference>
<name>A0A379F0I0_9BACT</name>
<feature type="binding site" evidence="11">
    <location>
        <position position="667"/>
    </location>
    <ligand>
        <name>substrate</name>
    </ligand>
</feature>
<dbReference type="GO" id="GO:0006094">
    <property type="term" value="P:gluconeogenesis"/>
    <property type="evidence" value="ECO:0007669"/>
    <property type="project" value="UniProtKB-UniRule"/>
</dbReference>
<feature type="binding site" evidence="11">
    <location>
        <position position="627"/>
    </location>
    <ligand>
        <name>substrate</name>
    </ligand>
</feature>
<dbReference type="GO" id="GO:0004807">
    <property type="term" value="F:triose-phosphate isomerase activity"/>
    <property type="evidence" value="ECO:0007669"/>
    <property type="project" value="UniProtKB-UniRule"/>
</dbReference>
<comment type="subunit">
    <text evidence="11">Homodimer.</text>
</comment>
<comment type="pathway">
    <text evidence="11">Carbohydrate biosynthesis; gluconeogenesis.</text>
</comment>
<dbReference type="PROSITE" id="PS00171">
    <property type="entry name" value="TIM_1"/>
    <property type="match status" value="1"/>
</dbReference>
<comment type="function">
    <text evidence="11">Involved in the gluconeogenesis. Catalyzes stereospecifically the conversion of dihydroxyacetone phosphate (DHAP) to D-glyceraldehyde-3-phosphate (G3P).</text>
</comment>
<dbReference type="FunFam" id="3.20.20.70:FF:000016">
    <property type="entry name" value="Triosephosphate isomerase"/>
    <property type="match status" value="1"/>
</dbReference>
<dbReference type="PROSITE" id="PS51440">
    <property type="entry name" value="TIM_2"/>
    <property type="match status" value="1"/>
</dbReference>
<reference evidence="13 14" key="1">
    <citation type="submission" date="2018-06" db="EMBL/GenBank/DDBJ databases">
        <authorList>
            <consortium name="Pathogen Informatics"/>
            <person name="Doyle S."/>
        </authorList>
    </citation>
    <scope>NUCLEOTIDE SEQUENCE [LARGE SCALE GENOMIC DNA]</scope>
    <source>
        <strain evidence="13 14">NCTC13043</strain>
    </source>
</reference>
<dbReference type="InterPro" id="IPR009908">
    <property type="entry name" value="Methylamine_util_MauE"/>
</dbReference>